<reference evidence="2" key="1">
    <citation type="submission" date="2018-02" db="EMBL/GenBank/DDBJ databases">
        <title>Glaesserella australis sp. nov., isolated from the lungs of pigs.</title>
        <authorList>
            <person name="Turni C."/>
            <person name="Christensen H."/>
        </authorList>
    </citation>
    <scope>NUCLEOTIDE SEQUENCE [LARGE SCALE GENOMIC DNA]</scope>
    <source>
        <strain evidence="2">HS4635</strain>
    </source>
</reference>
<protein>
    <submittedName>
        <fullName evidence="1">Uncharacterized protein</fullName>
    </submittedName>
</protein>
<organism evidence="1 2">
    <name type="scientific">Glaesserella australis</name>
    <dbReference type="NCBI Taxonomy" id="2094024"/>
    <lineage>
        <taxon>Bacteria</taxon>
        <taxon>Pseudomonadati</taxon>
        <taxon>Pseudomonadota</taxon>
        <taxon>Gammaproteobacteria</taxon>
        <taxon>Pasteurellales</taxon>
        <taxon>Pasteurellaceae</taxon>
        <taxon>Glaesserella</taxon>
    </lineage>
</organism>
<evidence type="ECO:0000313" key="1">
    <source>
        <dbReference type="EMBL" id="RAL17969.1"/>
    </source>
</evidence>
<dbReference type="RefSeq" id="WP_111750724.1">
    <property type="nucleotide sequence ID" value="NZ_PTPX01000019.1"/>
</dbReference>
<proteinExistence type="predicted"/>
<accession>A0A328BV49</accession>
<gene>
    <name evidence="1" type="ORF">C5N92_10045</name>
</gene>
<comment type="caution">
    <text evidence="1">The sequence shown here is derived from an EMBL/GenBank/DDBJ whole genome shotgun (WGS) entry which is preliminary data.</text>
</comment>
<dbReference type="AlphaFoldDB" id="A0A328BV49"/>
<dbReference type="EMBL" id="PTPX01000019">
    <property type="protein sequence ID" value="RAL17969.1"/>
    <property type="molecule type" value="Genomic_DNA"/>
</dbReference>
<dbReference type="Proteomes" id="UP000248689">
    <property type="component" value="Unassembled WGS sequence"/>
</dbReference>
<sequence>MFITNFYSKPFPLVEIYDRIRADVLVQRIVNSVYQSMVPEQWLYNVLLRLSDYAYRLNDEERQCFISVALKQGFDLSVSSIANAKLESDEAIREAYNALYGHDDDDYDDD</sequence>
<dbReference type="OrthoDB" id="9898512at2"/>
<name>A0A328BV49_9PAST</name>
<evidence type="ECO:0000313" key="2">
    <source>
        <dbReference type="Proteomes" id="UP000248689"/>
    </source>
</evidence>
<keyword evidence="2" id="KW-1185">Reference proteome</keyword>